<organism evidence="1 2">
    <name type="scientific">Roseinatronobacter monicus</name>
    <dbReference type="NCBI Taxonomy" id="393481"/>
    <lineage>
        <taxon>Bacteria</taxon>
        <taxon>Pseudomonadati</taxon>
        <taxon>Pseudomonadota</taxon>
        <taxon>Alphaproteobacteria</taxon>
        <taxon>Rhodobacterales</taxon>
        <taxon>Paracoccaceae</taxon>
        <taxon>Roseinatronobacter</taxon>
    </lineage>
</organism>
<evidence type="ECO:0000313" key="2">
    <source>
        <dbReference type="Proteomes" id="UP000320582"/>
    </source>
</evidence>
<accession>A0A543K356</accession>
<name>A0A543K356_9RHOB</name>
<dbReference type="Proteomes" id="UP000320582">
    <property type="component" value="Unassembled WGS sequence"/>
</dbReference>
<evidence type="ECO:0000313" key="1">
    <source>
        <dbReference type="EMBL" id="TQM89492.1"/>
    </source>
</evidence>
<proteinExistence type="predicted"/>
<protein>
    <submittedName>
        <fullName evidence="1">Uncharacterized protein</fullName>
    </submittedName>
</protein>
<gene>
    <name evidence="1" type="ORF">BD293_4511</name>
</gene>
<dbReference type="EMBL" id="VFPT01000006">
    <property type="protein sequence ID" value="TQM89492.1"/>
    <property type="molecule type" value="Genomic_DNA"/>
</dbReference>
<comment type="caution">
    <text evidence="1">The sequence shown here is derived from an EMBL/GenBank/DDBJ whole genome shotgun (WGS) entry which is preliminary data.</text>
</comment>
<reference evidence="1 2" key="1">
    <citation type="submission" date="2019-06" db="EMBL/GenBank/DDBJ databases">
        <title>Genomic Encyclopedia of Archaeal and Bacterial Type Strains, Phase II (KMG-II): from individual species to whole genera.</title>
        <authorList>
            <person name="Goeker M."/>
        </authorList>
    </citation>
    <scope>NUCLEOTIDE SEQUENCE [LARGE SCALE GENOMIC DNA]</scope>
    <source>
        <strain evidence="1 2">DSM 18423</strain>
    </source>
</reference>
<sequence length="372" mass="40377">MFEIEANEISDLWDSVGADEEPMGTRTTWEASIELPELGTLTWQLWEYPNGALNDTDTDVDGHELVSDFQITLEHDPEDSDNREADEAAIEEMIEWFYQRYEDPANRVPYESAEGGYQWIYGGPETPEEALGENFGSVYRDDLIDQAATKITDDSGIYDWSPIPGADWGGDDQPEDDAHVERRKRLAAEIAADAASILQTLRPLVEIEENAREDRGDGLAGIGHNNPPEPIEELGFPPAFFAEMSRATSEIAAGVAEVDAAAEQSAGTAEALREVAAAQRENTAAINANTEALQKQSEEIAKAATTGKYAVGIYVADKVLGEVLAKIGEGLASWSFPVMRSAAEGLGGYLLDVAASVGAFAGKVIEYLSMFM</sequence>
<dbReference type="AlphaFoldDB" id="A0A543K356"/>
<keyword evidence="2" id="KW-1185">Reference proteome</keyword>